<dbReference type="PANTHER" id="PTHR34057">
    <property type="entry name" value="ELONGATION FACTOR"/>
    <property type="match status" value="1"/>
</dbReference>
<proteinExistence type="predicted"/>
<protein>
    <submittedName>
        <fullName evidence="1">Uncharacterized protein</fullName>
    </submittedName>
</protein>
<dbReference type="InterPro" id="IPR038745">
    <property type="entry name" value="AT4G37440-like"/>
</dbReference>
<dbReference type="CDD" id="cd11650">
    <property type="entry name" value="AT4G37440_like"/>
    <property type="match status" value="1"/>
</dbReference>
<evidence type="ECO:0000313" key="1">
    <source>
        <dbReference type="EMBL" id="KAJ6398634.1"/>
    </source>
</evidence>
<reference evidence="1" key="1">
    <citation type="submission" date="2022-10" db="EMBL/GenBank/DDBJ databases">
        <authorList>
            <person name="Hyden B.L."/>
            <person name="Feng K."/>
            <person name="Yates T."/>
            <person name="Jawdy S."/>
            <person name="Smart L.B."/>
            <person name="Muchero W."/>
        </authorList>
    </citation>
    <scope>NUCLEOTIDE SEQUENCE</scope>
    <source>
        <tissue evidence="1">Shoot tip</tissue>
    </source>
</reference>
<keyword evidence="2" id="KW-1185">Reference proteome</keyword>
<reference evidence="1" key="2">
    <citation type="journal article" date="2023" name="Int. J. Mol. Sci.">
        <title>De Novo Assembly and Annotation of 11 Diverse Shrub Willow (Salix) Genomes Reveals Novel Gene Organization in Sex-Linked Regions.</title>
        <authorList>
            <person name="Hyden B."/>
            <person name="Feng K."/>
            <person name="Yates T.B."/>
            <person name="Jawdy S."/>
            <person name="Cereghino C."/>
            <person name="Smart L.B."/>
            <person name="Muchero W."/>
        </authorList>
    </citation>
    <scope>NUCLEOTIDE SEQUENCE</scope>
    <source>
        <tissue evidence="1">Shoot tip</tissue>
    </source>
</reference>
<dbReference type="Proteomes" id="UP001141253">
    <property type="component" value="Chromosome 5"/>
</dbReference>
<sequence length="355" mass="40171">MFFPMQLYECFQPFRRKKLTDHWRRFIRPLMWRCKWVELKITELQSHAFKYDREIAEDEQRKMLDLETFIGGFPVKSLPFSTCVTRKKAMTRKKRKRFEETEDVASYMLQHNLFSYYVNKKSTTDGASIDDGCSNPAKTINDNDEFGTQDGLTSLQSRDSISEHILRQIEVLKSQVHKLKSRADKVACENPVNFFPVNDLSILAPCSALTSSEQNPASVPKIGDRLLHIQTQRMSGCNMGDLMPESAISCHGEATFRSDIIGNTCQPNGGVSSGNAEEGILIRNAAVKEEIGNLIHFDSGLTEKPLGVSEKQTVQASDPDLPEELLVARVLFGGKSLPKSRSNVSNYKRKRGRKN</sequence>
<name>A0ABQ9CJE2_9ROSI</name>
<accession>A0ABQ9CJE2</accession>
<dbReference type="EMBL" id="JAPFFI010000003">
    <property type="protein sequence ID" value="KAJ6398634.1"/>
    <property type="molecule type" value="Genomic_DNA"/>
</dbReference>
<evidence type="ECO:0000313" key="2">
    <source>
        <dbReference type="Proteomes" id="UP001141253"/>
    </source>
</evidence>
<dbReference type="PANTHER" id="PTHR34057:SF10">
    <property type="entry name" value="TRANSPOSASE, PTTA_EN_SPM, PLANT"/>
    <property type="match status" value="1"/>
</dbReference>
<organism evidence="1 2">
    <name type="scientific">Salix suchowensis</name>
    <dbReference type="NCBI Taxonomy" id="1278906"/>
    <lineage>
        <taxon>Eukaryota</taxon>
        <taxon>Viridiplantae</taxon>
        <taxon>Streptophyta</taxon>
        <taxon>Embryophyta</taxon>
        <taxon>Tracheophyta</taxon>
        <taxon>Spermatophyta</taxon>
        <taxon>Magnoliopsida</taxon>
        <taxon>eudicotyledons</taxon>
        <taxon>Gunneridae</taxon>
        <taxon>Pentapetalae</taxon>
        <taxon>rosids</taxon>
        <taxon>fabids</taxon>
        <taxon>Malpighiales</taxon>
        <taxon>Salicaceae</taxon>
        <taxon>Saliceae</taxon>
        <taxon>Salix</taxon>
    </lineage>
</organism>
<comment type="caution">
    <text evidence="1">The sequence shown here is derived from an EMBL/GenBank/DDBJ whole genome shotgun (WGS) entry which is preliminary data.</text>
</comment>
<gene>
    <name evidence="1" type="ORF">OIU77_019423</name>
</gene>